<protein>
    <submittedName>
        <fullName evidence="2">DEAD/DEAH box helicase family protein</fullName>
    </submittedName>
</protein>
<keyword evidence="2" id="KW-0067">ATP-binding</keyword>
<evidence type="ECO:0000313" key="2">
    <source>
        <dbReference type="EMBL" id="MDA3628352.1"/>
    </source>
</evidence>
<reference evidence="2 3" key="1">
    <citation type="submission" date="2022-11" db="EMBL/GenBank/DDBJ databases">
        <title>Draft genome sequence of Saccharopolyspora sp. WRP15-2 isolated from rhizosphere soils of wild rice in Thailand.</title>
        <authorList>
            <person name="Duangmal K."/>
            <person name="Kammanee S."/>
            <person name="Muangham S."/>
        </authorList>
    </citation>
    <scope>NUCLEOTIDE SEQUENCE [LARGE SCALE GENOMIC DNA]</scope>
    <source>
        <strain evidence="2 3">WRP15-2</strain>
    </source>
</reference>
<comment type="caution">
    <text evidence="2">The sequence shown here is derived from an EMBL/GenBank/DDBJ whole genome shotgun (WGS) entry which is preliminary data.</text>
</comment>
<dbReference type="InterPro" id="IPR027417">
    <property type="entry name" value="P-loop_NTPase"/>
</dbReference>
<dbReference type="Proteomes" id="UP001210380">
    <property type="component" value="Unassembled WGS sequence"/>
</dbReference>
<dbReference type="SUPFAM" id="SSF52540">
    <property type="entry name" value="P-loop containing nucleoside triphosphate hydrolases"/>
    <property type="match status" value="1"/>
</dbReference>
<evidence type="ECO:0000259" key="1">
    <source>
        <dbReference type="Pfam" id="PF00270"/>
    </source>
</evidence>
<keyword evidence="2" id="KW-0347">Helicase</keyword>
<dbReference type="EMBL" id="JAQGLA010000043">
    <property type="protein sequence ID" value="MDA3628352.1"/>
    <property type="molecule type" value="Genomic_DNA"/>
</dbReference>
<keyword evidence="3" id="KW-1185">Reference proteome</keyword>
<feature type="domain" description="DEAD/DEAH-box helicase" evidence="1">
    <location>
        <begin position="191"/>
        <end position="242"/>
    </location>
</feature>
<keyword evidence="2" id="KW-0378">Hydrolase</keyword>
<keyword evidence="2" id="KW-0547">Nucleotide-binding</keyword>
<proteinExistence type="predicted"/>
<name>A0ABT4V4X2_9PSEU</name>
<evidence type="ECO:0000313" key="3">
    <source>
        <dbReference type="Proteomes" id="UP001210380"/>
    </source>
</evidence>
<dbReference type="InterPro" id="IPR011545">
    <property type="entry name" value="DEAD/DEAH_box_helicase_dom"/>
</dbReference>
<dbReference type="Pfam" id="PF00270">
    <property type="entry name" value="DEAD"/>
    <property type="match status" value="1"/>
</dbReference>
<sequence>MTDHQGTHMLKPFDMDLLNRAVEEMDPADRDAELVAADRIAVGHAAESLGAEYFSRGDLDAAHRWYGLAVDCGVPNAPETLADIAMLREAIEAPEIRCAAANTSLAPLSGGVDTEQIPVADEISNAASIVRAAKDAAARIIDDAHARADRIVADARDSREAARETSRSIADLLDHGWSSGQVDAGTRSGLLLCAASTGSGKTNTIMNLIDKLARDGRRTLLVAPTKAAAEQVARHLARRSPFFRDAESIFDTDDWSRAEISLASELVQCVGRLNRGGDPRIGSAMSADYRQPVVPTLTASACDASACFTAEFASSFRVLARDIGPDTELLQWKSVQSRAVSYWRRLLEVSAVLSAADIRGKACPHWRQVLGDVGWSVQADAEHDVEWLKLLRTELNEGSSLVEVAERLLHLLDSAGKMRMDPEARRDQLTPGPELIRALDQLDPVGNRSDVLAR</sequence>
<accession>A0ABT4V4X2</accession>
<dbReference type="GO" id="GO:0004386">
    <property type="term" value="F:helicase activity"/>
    <property type="evidence" value="ECO:0007669"/>
    <property type="project" value="UniProtKB-KW"/>
</dbReference>
<dbReference type="RefSeq" id="WP_270951190.1">
    <property type="nucleotide sequence ID" value="NZ_JAQGLA010000043.1"/>
</dbReference>
<dbReference type="Gene3D" id="3.40.50.300">
    <property type="entry name" value="P-loop containing nucleotide triphosphate hydrolases"/>
    <property type="match status" value="1"/>
</dbReference>
<gene>
    <name evidence="2" type="ORF">OU415_23170</name>
</gene>
<organism evidence="2 3">
    <name type="scientific">Saccharopolyspora oryzae</name>
    <dbReference type="NCBI Taxonomy" id="2997343"/>
    <lineage>
        <taxon>Bacteria</taxon>
        <taxon>Bacillati</taxon>
        <taxon>Actinomycetota</taxon>
        <taxon>Actinomycetes</taxon>
        <taxon>Pseudonocardiales</taxon>
        <taxon>Pseudonocardiaceae</taxon>
        <taxon>Saccharopolyspora</taxon>
    </lineage>
</organism>